<keyword evidence="5" id="KW-1015">Disulfide bond</keyword>
<dbReference type="Pfam" id="PF02267">
    <property type="entry name" value="Rib_hydrolayse"/>
    <property type="match status" value="1"/>
</dbReference>
<keyword evidence="6" id="KW-0812">Transmembrane</keyword>
<dbReference type="Gene3D" id="1.20.82.10">
    <property type="entry name" value="ADP Ribosyl Cyclase, Chain A, domain 1"/>
    <property type="match status" value="1"/>
</dbReference>
<dbReference type="EMBL" id="GL832957">
    <property type="protein sequence ID" value="EGD78660.1"/>
    <property type="molecule type" value="Genomic_DNA"/>
</dbReference>
<dbReference type="STRING" id="946362.F2TYI6"/>
<keyword evidence="6" id="KW-1133">Transmembrane helix</keyword>
<evidence type="ECO:0000313" key="8">
    <source>
        <dbReference type="Proteomes" id="UP000007799"/>
    </source>
</evidence>
<sequence length="456" mass="50431">MHTPAASHQRRRSSGAREHQCSCRCSVSMVAFVAAVAVAVTVLCCVPQVAHAKPTSMTHHARGRREHTTDTFECLYNGGANGTCNGTTRFIHEIFMGRCFDWIRQNVRMSASTTVDCFQAWAAFNASVRSDGFKFEPLLQLMPPETTEGTPGVLWSGLDLSERTSTSISSALRDAVRVITGEDGNEEPIGVALELTHVGYILDDLRFCPGAAGDDSDTPILPTEQGFNHQCCSFTDGPQGEFWMQASDWFANSFKEAFHILLNYRDGCEHAFRTDSILAHEVSQIAPCTRCDGKGRDCDKCSVHVWVVRRRACQQDKSIHELMQRLEGKNYRVECIDGQTDNGDKRERLVRAACEVDKNGELCTNAVSGDKKVKIAGIVVGALLGGMALGMAVYYAHRHFKLQKFLLQFDQSKEDKQLVLDDPDEWANTGYFPFEGDADAVDYNSSSLLRPMSSSG</sequence>
<evidence type="ECO:0000256" key="2">
    <source>
        <dbReference type="ARBA" id="ARBA00022679"/>
    </source>
</evidence>
<dbReference type="KEGG" id="sre:PTSG_13238"/>
<evidence type="ECO:0000256" key="5">
    <source>
        <dbReference type="ARBA" id="ARBA00023157"/>
    </source>
</evidence>
<dbReference type="GO" id="GO:0061809">
    <property type="term" value="F:NAD+ nucleosidase activity, cyclic ADP-ribose generating"/>
    <property type="evidence" value="ECO:0007669"/>
    <property type="project" value="InterPro"/>
</dbReference>
<dbReference type="Proteomes" id="UP000007799">
    <property type="component" value="Unassembled WGS sequence"/>
</dbReference>
<accession>F2TYI6</accession>
<name>F2TYI6_SALR5</name>
<evidence type="ECO:0000256" key="1">
    <source>
        <dbReference type="ARBA" id="ARBA00005406"/>
    </source>
</evidence>
<keyword evidence="6" id="KW-0472">Membrane</keyword>
<dbReference type="AlphaFoldDB" id="F2TYI6"/>
<dbReference type="SUPFAM" id="SSF52309">
    <property type="entry name" value="N-(deoxy)ribosyltransferase-like"/>
    <property type="match status" value="1"/>
</dbReference>
<organism evidence="8">
    <name type="scientific">Salpingoeca rosetta (strain ATCC 50818 / BSB-021)</name>
    <dbReference type="NCBI Taxonomy" id="946362"/>
    <lineage>
        <taxon>Eukaryota</taxon>
        <taxon>Choanoflagellata</taxon>
        <taxon>Craspedida</taxon>
        <taxon>Salpingoecidae</taxon>
        <taxon>Salpingoeca</taxon>
    </lineage>
</organism>
<keyword evidence="8" id="KW-1185">Reference proteome</keyword>
<dbReference type="GO" id="GO:0016849">
    <property type="term" value="F:phosphorus-oxygen lyase activity"/>
    <property type="evidence" value="ECO:0007669"/>
    <property type="project" value="TreeGrafter"/>
</dbReference>
<dbReference type="GO" id="GO:0005886">
    <property type="term" value="C:plasma membrane"/>
    <property type="evidence" value="ECO:0007669"/>
    <property type="project" value="TreeGrafter"/>
</dbReference>
<proteinExistence type="inferred from homology"/>
<dbReference type="PANTHER" id="PTHR10912:SF7">
    <property type="entry name" value="ADP-RIBOSYL CYCLASE_CYCLIC ADP-RIBOSE HYDROLASE"/>
    <property type="match status" value="1"/>
</dbReference>
<keyword evidence="2" id="KW-0808">Transferase</keyword>
<comment type="similarity">
    <text evidence="1">Belongs to the ADP-ribosyl cyclase family.</text>
</comment>
<reference evidence="7" key="1">
    <citation type="submission" date="2009-08" db="EMBL/GenBank/DDBJ databases">
        <title>Annotation of Salpingoeca rosetta.</title>
        <authorList>
            <consortium name="The Broad Institute Genome Sequencing Platform"/>
            <person name="Russ C."/>
            <person name="Cuomo C."/>
            <person name="Burger G."/>
            <person name="Gray M.W."/>
            <person name="Holland P.W.H."/>
            <person name="King N."/>
            <person name="Lang F.B.F."/>
            <person name="Roger A.J."/>
            <person name="Ruiz-Trillo I."/>
            <person name="Young S.K."/>
            <person name="Zeng Q."/>
            <person name="Gargeya S."/>
            <person name="Alvarado L."/>
            <person name="Berlin A."/>
            <person name="Chapman S.B."/>
            <person name="Chen Z."/>
            <person name="Freedman E."/>
            <person name="Gellesch M."/>
            <person name="Goldberg J."/>
            <person name="Griggs A."/>
            <person name="Gujja S."/>
            <person name="Heilman E."/>
            <person name="Heiman D."/>
            <person name="Howarth C."/>
            <person name="Mehta T."/>
            <person name="Neiman D."/>
            <person name="Pearson M."/>
            <person name="Roberts A."/>
            <person name="Saif S."/>
            <person name="Shea T."/>
            <person name="Shenoy N."/>
            <person name="Sisk P."/>
            <person name="Stolte C."/>
            <person name="Sykes S."/>
            <person name="White J."/>
            <person name="Yandava C."/>
            <person name="Haas B."/>
            <person name="Nusbaum C."/>
            <person name="Birren B."/>
        </authorList>
    </citation>
    <scope>NUCLEOTIDE SEQUENCE [LARGE SCALE GENOMIC DNA]</scope>
    <source>
        <strain evidence="7">ATCC 50818</strain>
    </source>
</reference>
<dbReference type="RefSeq" id="XP_004997618.1">
    <property type="nucleotide sequence ID" value="XM_004997561.1"/>
</dbReference>
<dbReference type="InterPro" id="IPR003193">
    <property type="entry name" value="ADP-ribosyl_cyclase"/>
</dbReference>
<dbReference type="GeneID" id="16078214"/>
<dbReference type="FunCoup" id="F2TYI6">
    <property type="interactions" value="122"/>
</dbReference>
<dbReference type="PANTHER" id="PTHR10912">
    <property type="entry name" value="ADP-RIBOSYL CYCLASE"/>
    <property type="match status" value="1"/>
</dbReference>
<dbReference type="GO" id="GO:0016740">
    <property type="term" value="F:transferase activity"/>
    <property type="evidence" value="ECO:0007669"/>
    <property type="project" value="UniProtKB-KW"/>
</dbReference>
<evidence type="ECO:0000256" key="6">
    <source>
        <dbReference type="SAM" id="Phobius"/>
    </source>
</evidence>
<gene>
    <name evidence="7" type="ORF">PTSG_13238</name>
</gene>
<evidence type="ECO:0000256" key="3">
    <source>
        <dbReference type="ARBA" id="ARBA00022801"/>
    </source>
</evidence>
<keyword evidence="3" id="KW-0378">Hydrolase</keyword>
<dbReference type="InParanoid" id="F2TYI6"/>
<feature type="transmembrane region" description="Helical" evidence="6">
    <location>
        <begin position="375"/>
        <end position="396"/>
    </location>
</feature>
<keyword evidence="4" id="KW-0520">NAD</keyword>
<evidence type="ECO:0000313" key="7">
    <source>
        <dbReference type="EMBL" id="EGD78660.1"/>
    </source>
</evidence>
<evidence type="ECO:0000256" key="4">
    <source>
        <dbReference type="ARBA" id="ARBA00023027"/>
    </source>
</evidence>
<protein>
    <submittedName>
        <fullName evidence="7">Uncharacterized protein</fullName>
    </submittedName>
</protein>